<proteinExistence type="predicted"/>
<feature type="transmembrane region" description="Helical" evidence="1">
    <location>
        <begin position="6"/>
        <end position="32"/>
    </location>
</feature>
<dbReference type="AlphaFoldDB" id="A0A2H0BIK2"/>
<feature type="transmembrane region" description="Helical" evidence="1">
    <location>
        <begin position="119"/>
        <end position="140"/>
    </location>
</feature>
<dbReference type="Proteomes" id="UP000228495">
    <property type="component" value="Unassembled WGS sequence"/>
</dbReference>
<comment type="caution">
    <text evidence="2">The sequence shown here is derived from an EMBL/GenBank/DDBJ whole genome shotgun (WGS) entry which is preliminary data.</text>
</comment>
<protein>
    <submittedName>
        <fullName evidence="2">Cytochrome C biogenesis protein</fullName>
    </submittedName>
</protein>
<keyword evidence="1" id="KW-0472">Membrane</keyword>
<feature type="transmembrane region" description="Helical" evidence="1">
    <location>
        <begin position="44"/>
        <end position="68"/>
    </location>
</feature>
<name>A0A2H0BIK2_UNCKA</name>
<feature type="transmembrane region" description="Helical" evidence="1">
    <location>
        <begin position="209"/>
        <end position="227"/>
    </location>
</feature>
<accession>A0A2H0BIK2</accession>
<evidence type="ECO:0000313" key="3">
    <source>
        <dbReference type="Proteomes" id="UP000228495"/>
    </source>
</evidence>
<evidence type="ECO:0000313" key="2">
    <source>
        <dbReference type="EMBL" id="PIP56830.1"/>
    </source>
</evidence>
<keyword evidence="1" id="KW-0812">Transmembrane</keyword>
<dbReference type="PANTHER" id="PTHR31272:SF9">
    <property type="entry name" value="BLL1027 PROTEIN"/>
    <property type="match status" value="1"/>
</dbReference>
<dbReference type="InterPro" id="IPR051790">
    <property type="entry name" value="Cytochrome_c-biogenesis_DsbD"/>
</dbReference>
<feature type="transmembrane region" description="Helical" evidence="1">
    <location>
        <begin position="259"/>
        <end position="277"/>
    </location>
</feature>
<evidence type="ECO:0000256" key="1">
    <source>
        <dbReference type="SAM" id="Phobius"/>
    </source>
</evidence>
<gene>
    <name evidence="2" type="ORF">COX05_00840</name>
</gene>
<feature type="transmembrane region" description="Helical" evidence="1">
    <location>
        <begin position="80"/>
        <end position="99"/>
    </location>
</feature>
<keyword evidence="1" id="KW-1133">Transmembrane helix</keyword>
<dbReference type="EMBL" id="PCSU01000012">
    <property type="protein sequence ID" value="PIP56830.1"/>
    <property type="molecule type" value="Genomic_DNA"/>
</dbReference>
<sequence length="282" mass="31141">MELFIGASLISSFIAGMIALFAPCCITYLLPAYLGSVFKERKHVLFMTFVFALGIFVVMFPIVLGFKFLSSLFLSFHSEMFIFGGLFMVFIGIFALLGIKLPMPSLKAPNADPEKPDVLSTFTLGVFSGITSSCCAPVLFGVLTLSILSPSIWYGGLIAFIYVLGIVTPLFALAYFVDAKNFLNAKVFKRTVTTISIFGKEYPIIMTNLLSFLVFFVMGILTIVLTFNGKLEMSEQAQHFGAWVGNLTIIINDVVGDNMFIQLLFVVAILSVFVFLYRKATK</sequence>
<organism evidence="2 3">
    <name type="scientific">candidate division WWE3 bacterium CG22_combo_CG10-13_8_21_14_all_39_12</name>
    <dbReference type="NCBI Taxonomy" id="1975094"/>
    <lineage>
        <taxon>Bacteria</taxon>
        <taxon>Katanobacteria</taxon>
    </lineage>
</organism>
<dbReference type="PANTHER" id="PTHR31272">
    <property type="entry name" value="CYTOCHROME C-TYPE BIOGENESIS PROTEIN HI_1454-RELATED"/>
    <property type="match status" value="1"/>
</dbReference>
<feature type="transmembrane region" description="Helical" evidence="1">
    <location>
        <begin position="152"/>
        <end position="177"/>
    </location>
</feature>
<reference evidence="2 3" key="1">
    <citation type="submission" date="2017-09" db="EMBL/GenBank/DDBJ databases">
        <title>Depth-based differentiation of microbial function through sediment-hosted aquifers and enrichment of novel symbionts in the deep terrestrial subsurface.</title>
        <authorList>
            <person name="Probst A.J."/>
            <person name="Ladd B."/>
            <person name="Jarett J.K."/>
            <person name="Geller-Mcgrath D.E."/>
            <person name="Sieber C.M."/>
            <person name="Emerson J.B."/>
            <person name="Anantharaman K."/>
            <person name="Thomas B.C."/>
            <person name="Malmstrom R."/>
            <person name="Stieglmeier M."/>
            <person name="Klingl A."/>
            <person name="Woyke T."/>
            <person name="Ryan C.M."/>
            <person name="Banfield J.F."/>
        </authorList>
    </citation>
    <scope>NUCLEOTIDE SEQUENCE [LARGE SCALE GENOMIC DNA]</scope>
    <source>
        <strain evidence="2">CG22_combo_CG10-13_8_21_14_all_39_12</strain>
    </source>
</reference>